<dbReference type="AlphaFoldDB" id="A0A4Y2A0G4"/>
<reference evidence="5 6" key="1">
    <citation type="journal article" date="2019" name="Sci. Rep.">
        <title>Orb-weaving spider Araneus ventricosus genome elucidates the spidroin gene catalogue.</title>
        <authorList>
            <person name="Kono N."/>
            <person name="Nakamura H."/>
            <person name="Ohtoshi R."/>
            <person name="Moran D.A.P."/>
            <person name="Shinohara A."/>
            <person name="Yoshida Y."/>
            <person name="Fujiwara M."/>
            <person name="Mori M."/>
            <person name="Tomita M."/>
            <person name="Arakawa K."/>
        </authorList>
    </citation>
    <scope>NUCLEOTIDE SEQUENCE [LARGE SCALE GENOMIC DNA]</scope>
</reference>
<keyword evidence="1" id="KW-1133">Transmembrane helix</keyword>
<keyword evidence="1" id="KW-0472">Membrane</keyword>
<dbReference type="EMBL" id="BGPR01079156">
    <property type="protein sequence ID" value="GBL73281.1"/>
    <property type="molecule type" value="Genomic_DNA"/>
</dbReference>
<feature type="transmembrane region" description="Helical" evidence="1">
    <location>
        <begin position="17"/>
        <end position="34"/>
    </location>
</feature>
<accession>A0A4Y2A0G4</accession>
<evidence type="ECO:0008006" key="7">
    <source>
        <dbReference type="Google" id="ProtNLM"/>
    </source>
</evidence>
<dbReference type="EMBL" id="BGPR01079148">
    <property type="protein sequence ID" value="GBL73237.1"/>
    <property type="molecule type" value="Genomic_DNA"/>
</dbReference>
<dbReference type="Gene3D" id="3.30.420.10">
    <property type="entry name" value="Ribonuclease H-like superfamily/Ribonuclease H"/>
    <property type="match status" value="1"/>
</dbReference>
<dbReference type="EMBL" id="BGPR01079147">
    <property type="protein sequence ID" value="GBL73230.1"/>
    <property type="molecule type" value="Genomic_DNA"/>
</dbReference>
<evidence type="ECO:0000313" key="4">
    <source>
        <dbReference type="EMBL" id="GBL73237.1"/>
    </source>
</evidence>
<comment type="caution">
    <text evidence="5">The sequence shown here is derived from an EMBL/GenBank/DDBJ whole genome shotgun (WGS) entry which is preliminary data.</text>
</comment>
<dbReference type="EMBL" id="BGPR01079146">
    <property type="protein sequence ID" value="GBL73224.1"/>
    <property type="molecule type" value="Genomic_DNA"/>
</dbReference>
<dbReference type="GO" id="GO:0003676">
    <property type="term" value="F:nucleic acid binding"/>
    <property type="evidence" value="ECO:0007669"/>
    <property type="project" value="InterPro"/>
</dbReference>
<keyword evidence="1" id="KW-0812">Transmembrane</keyword>
<protein>
    <recommendedName>
        <fullName evidence="7">Tc1-like transposase DDE domain-containing protein</fullName>
    </recommendedName>
</protein>
<organism evidence="5 6">
    <name type="scientific">Araneus ventricosus</name>
    <name type="common">Orbweaver spider</name>
    <name type="synonym">Epeira ventricosa</name>
    <dbReference type="NCBI Taxonomy" id="182803"/>
    <lineage>
        <taxon>Eukaryota</taxon>
        <taxon>Metazoa</taxon>
        <taxon>Ecdysozoa</taxon>
        <taxon>Arthropoda</taxon>
        <taxon>Chelicerata</taxon>
        <taxon>Arachnida</taxon>
        <taxon>Araneae</taxon>
        <taxon>Araneomorphae</taxon>
        <taxon>Entelegynae</taxon>
        <taxon>Araneoidea</taxon>
        <taxon>Araneidae</taxon>
        <taxon>Araneus</taxon>
    </lineage>
</organism>
<gene>
    <name evidence="2" type="ORF">AVEN_100359_1</name>
    <name evidence="5" type="ORF">AVEN_201348_1</name>
    <name evidence="3" type="ORF">AVEN_247994_1</name>
    <name evidence="4" type="ORF">AVEN_273027_1</name>
</gene>
<evidence type="ECO:0000313" key="6">
    <source>
        <dbReference type="Proteomes" id="UP000499080"/>
    </source>
</evidence>
<evidence type="ECO:0000256" key="1">
    <source>
        <dbReference type="SAM" id="Phobius"/>
    </source>
</evidence>
<dbReference type="Proteomes" id="UP000499080">
    <property type="component" value="Unassembled WGS sequence"/>
</dbReference>
<proteinExistence type="predicted"/>
<keyword evidence="6" id="KW-1185">Reference proteome</keyword>
<evidence type="ECO:0000313" key="5">
    <source>
        <dbReference type="EMBL" id="GBL73281.1"/>
    </source>
</evidence>
<evidence type="ECO:0000313" key="3">
    <source>
        <dbReference type="EMBL" id="GBL73230.1"/>
    </source>
</evidence>
<evidence type="ECO:0000313" key="2">
    <source>
        <dbReference type="EMBL" id="GBL73224.1"/>
    </source>
</evidence>
<dbReference type="InterPro" id="IPR036397">
    <property type="entry name" value="RNaseH_sf"/>
</dbReference>
<sequence>MENPHAIQEQSSHPYKVRIWCGFSAILIIGPYFLKRQLQMESKTCSVIGQRYRDMLRDFVIPQLQQRRCIKDIIFIQDCARLHIDRRVKQFLNSISQMHGVRPAFFNSMAFSFAGCHPLRLLVVVFPEEQYLKRTASLPDLNFSILSHVLDIPAD</sequence>
<name>A0A4Y2A0G4_ARAVE</name>